<dbReference type="InterPro" id="IPR053134">
    <property type="entry name" value="RNA-dir_DNA_polymerase"/>
</dbReference>
<reference evidence="2" key="1">
    <citation type="journal article" date="2021" name="Vet Sci">
        <title>O-Serogroups and Pathovirotypes of Escherichia coli Isolated from Post-Weaning Piglets Showing Diarrhoea and/or Oedema in South Korea.</title>
        <authorList>
            <person name="Byun J.W."/>
            <person name="Moon B.Y."/>
            <person name="Do K.H."/>
            <person name="Lee K."/>
            <person name="Lee H.Y."/>
            <person name="Kim W.I."/>
            <person name="So B."/>
            <person name="Lee W.K."/>
        </authorList>
    </citation>
    <scope>NUCLEOTIDE SEQUENCE</scope>
    <source>
        <strain evidence="2">84/14</strain>
    </source>
</reference>
<accession>A0A9Q4DMN5</accession>
<dbReference type="InterPro" id="IPR043502">
    <property type="entry name" value="DNA/RNA_pol_sf"/>
</dbReference>
<keyword evidence="2" id="KW-0808">Transferase</keyword>
<dbReference type="CDD" id="cd01647">
    <property type="entry name" value="RT_LTR"/>
    <property type="match status" value="1"/>
</dbReference>
<organism evidence="2 3">
    <name type="scientific">Actinobacillus pleuropneumoniae</name>
    <name type="common">Haemophilus pleuropneumoniae</name>
    <dbReference type="NCBI Taxonomy" id="715"/>
    <lineage>
        <taxon>Bacteria</taxon>
        <taxon>Pseudomonadati</taxon>
        <taxon>Pseudomonadota</taxon>
        <taxon>Gammaproteobacteria</taxon>
        <taxon>Pasteurellales</taxon>
        <taxon>Pasteurellaceae</taxon>
        <taxon>Actinobacillus</taxon>
    </lineage>
</organism>
<feature type="non-terminal residue" evidence="2">
    <location>
        <position position="1"/>
    </location>
</feature>
<sequence>ELNKANQKAHFSLPFIDQVLDTLAGKKFFSFLDGFSGYNQIQIAPEDQDKTTFTCPWGTFAYRVLPFGLCNAPATFQRAILSIFANLINDGLEVYMDDFTPYGDDFDPELDLS</sequence>
<dbReference type="SUPFAM" id="SSF56672">
    <property type="entry name" value="DNA/RNA polymerases"/>
    <property type="match status" value="1"/>
</dbReference>
<keyword evidence="2" id="KW-0548">Nucleotidyltransferase</keyword>
<evidence type="ECO:0000313" key="3">
    <source>
        <dbReference type="Proteomes" id="UP001077788"/>
    </source>
</evidence>
<keyword evidence="2" id="KW-0695">RNA-directed DNA polymerase</keyword>
<evidence type="ECO:0000259" key="1">
    <source>
        <dbReference type="Pfam" id="PF00078"/>
    </source>
</evidence>
<reference evidence="2" key="2">
    <citation type="submission" date="2022-12" db="EMBL/GenBank/DDBJ databases">
        <authorList>
            <person name="Kardos G."/>
            <person name="Sarkozi R."/>
            <person name="Laczko L."/>
            <person name="Marton S."/>
            <person name="Makrai L."/>
            <person name="Banyai K."/>
            <person name="Fodor L."/>
        </authorList>
    </citation>
    <scope>NUCLEOTIDE SEQUENCE</scope>
    <source>
        <strain evidence="2">84/14</strain>
    </source>
</reference>
<gene>
    <name evidence="2" type="ORF">OYG11_12480</name>
</gene>
<dbReference type="Gene3D" id="3.10.10.10">
    <property type="entry name" value="HIV Type 1 Reverse Transcriptase, subunit A, domain 1"/>
    <property type="match status" value="1"/>
</dbReference>
<dbReference type="InterPro" id="IPR043128">
    <property type="entry name" value="Rev_trsase/Diguanyl_cyclase"/>
</dbReference>
<dbReference type="GO" id="GO:0003964">
    <property type="term" value="F:RNA-directed DNA polymerase activity"/>
    <property type="evidence" value="ECO:0007669"/>
    <property type="project" value="UniProtKB-KW"/>
</dbReference>
<dbReference type="Pfam" id="PF00078">
    <property type="entry name" value="RVT_1"/>
    <property type="match status" value="1"/>
</dbReference>
<comment type="caution">
    <text evidence="2">The sequence shown here is derived from an EMBL/GenBank/DDBJ whole genome shotgun (WGS) entry which is preliminary data.</text>
</comment>
<feature type="domain" description="Reverse transcriptase" evidence="1">
    <location>
        <begin position="5"/>
        <end position="101"/>
    </location>
</feature>
<evidence type="ECO:0000313" key="2">
    <source>
        <dbReference type="EMBL" id="MCY6525011.1"/>
    </source>
</evidence>
<protein>
    <submittedName>
        <fullName evidence="2">Reverse transcriptase family protein</fullName>
    </submittedName>
</protein>
<dbReference type="PANTHER" id="PTHR24559">
    <property type="entry name" value="TRANSPOSON TY3-I GAG-POL POLYPROTEIN"/>
    <property type="match status" value="1"/>
</dbReference>
<dbReference type="InterPro" id="IPR000477">
    <property type="entry name" value="RT_dom"/>
</dbReference>
<dbReference type="AlphaFoldDB" id="A0A9Q4DMN5"/>
<name>A0A9Q4DMN5_ACTPL</name>
<dbReference type="PANTHER" id="PTHR24559:SF444">
    <property type="entry name" value="REVERSE TRANSCRIPTASE DOMAIN-CONTAINING PROTEIN"/>
    <property type="match status" value="1"/>
</dbReference>
<dbReference type="Gene3D" id="3.30.70.270">
    <property type="match status" value="1"/>
</dbReference>
<dbReference type="Proteomes" id="UP001077788">
    <property type="component" value="Unassembled WGS sequence"/>
</dbReference>
<proteinExistence type="predicted"/>
<feature type="non-terminal residue" evidence="2">
    <location>
        <position position="113"/>
    </location>
</feature>
<dbReference type="EMBL" id="JAPQFC010001099">
    <property type="protein sequence ID" value="MCY6525011.1"/>
    <property type="molecule type" value="Genomic_DNA"/>
</dbReference>